<dbReference type="PANTHER" id="PTHR19288">
    <property type="entry name" value="4-NITROPHENYLPHOSPHATASE-RELATED"/>
    <property type="match status" value="1"/>
</dbReference>
<dbReference type="GO" id="GO:0005737">
    <property type="term" value="C:cytoplasm"/>
    <property type="evidence" value="ECO:0007669"/>
    <property type="project" value="TreeGrafter"/>
</dbReference>
<sequence>MLYTPFQTAWNIYLEAHPRMPAFPPPMTPERVSGLLEVVDRGGVDLVLFDSYGVLHVGGDALPEGLAAFKGLRERGVPLCVVTNDVTRGPDGVCQGLNAKGYDIEPEEVVSGRSLLPAIMDARPAGTWGVLATHDEDIAARFADCVPMGRERAPTASDLDAVDGFLFVDNNYWTETTAALLDASLTIKPRPMVVCNPDVACPYGERISAEPGFYAHTLAARGLTDVTFLGKPFRGVYDLVGQRFPAVRRERMLMVGDSPHTDVLGGRGAGMRVMLVEYGFLRGQDTLARCREAGLLPNFIAATP</sequence>
<dbReference type="OrthoDB" id="148966at2"/>
<dbReference type="Proteomes" id="UP000009881">
    <property type="component" value="Unassembled WGS sequence"/>
</dbReference>
<dbReference type="AlphaFoldDB" id="K9HTC1"/>
<organism evidence="1 2">
    <name type="scientific">Caenispirillum salinarum AK4</name>
    <dbReference type="NCBI Taxonomy" id="1238182"/>
    <lineage>
        <taxon>Bacteria</taxon>
        <taxon>Pseudomonadati</taxon>
        <taxon>Pseudomonadota</taxon>
        <taxon>Alphaproteobacteria</taxon>
        <taxon>Rhodospirillales</taxon>
        <taxon>Novispirillaceae</taxon>
        <taxon>Caenispirillum</taxon>
    </lineage>
</organism>
<dbReference type="InterPro" id="IPR023214">
    <property type="entry name" value="HAD_sf"/>
</dbReference>
<dbReference type="Pfam" id="PF13344">
    <property type="entry name" value="Hydrolase_6"/>
    <property type="match status" value="1"/>
</dbReference>
<accession>K9HTC1</accession>
<evidence type="ECO:0008006" key="3">
    <source>
        <dbReference type="Google" id="ProtNLM"/>
    </source>
</evidence>
<name>K9HTC1_9PROT</name>
<reference evidence="1 2" key="1">
    <citation type="journal article" date="2013" name="Genome Announc.">
        <title>Draft Genome Sequence of an Alphaproteobacterium, Caenispirillum salinarum AK4(T), Isolated from a Solar Saltern.</title>
        <authorList>
            <person name="Khatri I."/>
            <person name="Singh A."/>
            <person name="Korpole S."/>
            <person name="Pinnaka A.K."/>
            <person name="Subramanian S."/>
        </authorList>
    </citation>
    <scope>NUCLEOTIDE SEQUENCE [LARGE SCALE GENOMIC DNA]</scope>
    <source>
        <strain evidence="1 2">AK4</strain>
    </source>
</reference>
<dbReference type="PANTHER" id="PTHR19288:SF90">
    <property type="entry name" value="OS08G0542600 PROTEIN"/>
    <property type="match status" value="1"/>
</dbReference>
<proteinExistence type="predicted"/>
<dbReference type="InterPro" id="IPR036412">
    <property type="entry name" value="HAD-like_sf"/>
</dbReference>
<dbReference type="GO" id="GO:0016791">
    <property type="term" value="F:phosphatase activity"/>
    <property type="evidence" value="ECO:0007669"/>
    <property type="project" value="TreeGrafter"/>
</dbReference>
<evidence type="ECO:0000313" key="2">
    <source>
        <dbReference type="Proteomes" id="UP000009881"/>
    </source>
</evidence>
<dbReference type="eggNOG" id="COG0647">
    <property type="taxonomic scope" value="Bacteria"/>
</dbReference>
<dbReference type="STRING" id="1238182.C882_3904"/>
<comment type="caution">
    <text evidence="1">The sequence shown here is derived from an EMBL/GenBank/DDBJ whole genome shotgun (WGS) entry which is preliminary data.</text>
</comment>
<dbReference type="RefSeq" id="WP_009540012.1">
    <property type="nucleotide sequence ID" value="NZ_ANHY01000006.1"/>
</dbReference>
<gene>
    <name evidence="1" type="ORF">C882_3904</name>
</gene>
<dbReference type="InterPro" id="IPR006357">
    <property type="entry name" value="HAD-SF_hydro_IIA"/>
</dbReference>
<protein>
    <recommendedName>
        <fullName evidence="3">HAD-superfamily hydrolase, subfamily IIA</fullName>
    </recommendedName>
</protein>
<dbReference type="EMBL" id="ANHY01000006">
    <property type="protein sequence ID" value="EKV31531.1"/>
    <property type="molecule type" value="Genomic_DNA"/>
</dbReference>
<dbReference type="Pfam" id="PF13242">
    <property type="entry name" value="Hydrolase_like"/>
    <property type="match status" value="1"/>
</dbReference>
<keyword evidence="2" id="KW-1185">Reference proteome</keyword>
<dbReference type="SUPFAM" id="SSF56784">
    <property type="entry name" value="HAD-like"/>
    <property type="match status" value="1"/>
</dbReference>
<evidence type="ECO:0000313" key="1">
    <source>
        <dbReference type="EMBL" id="EKV31531.1"/>
    </source>
</evidence>
<dbReference type="Gene3D" id="3.40.50.1000">
    <property type="entry name" value="HAD superfamily/HAD-like"/>
    <property type="match status" value="2"/>
</dbReference>